<sequence length="239" mass="27031">MKKVLLVIPAYNEEGNILDNIKKVESYKQELPFQLDYIIVNDGSTDKTKEIIETNKLNAVHLIKNLGIGGAMQTGYLYAYYHDYDIAVQFDGDGQHDIRSINNLVQPILTDVADFTIGSRFTTDSPSEFKTSFSRRMGIKIISFCIKLVTGKKVYDVTSGYRAANKEIIDLFAHDYPLKYPEPELTAELIQKKYRVSEIGANMFERLEGQSSITQLKSVVYMAEVCTSILLLFGKGSRK</sequence>
<dbReference type="Pfam" id="PF00535">
    <property type="entry name" value="Glycos_transf_2"/>
    <property type="match status" value="1"/>
</dbReference>
<organism evidence="1 2">
    <name type="scientific">Vagococcus penaei</name>
    <dbReference type="NCBI Taxonomy" id="633807"/>
    <lineage>
        <taxon>Bacteria</taxon>
        <taxon>Bacillati</taxon>
        <taxon>Bacillota</taxon>
        <taxon>Bacilli</taxon>
        <taxon>Lactobacillales</taxon>
        <taxon>Enterococcaceae</taxon>
        <taxon>Vagococcus</taxon>
    </lineage>
</organism>
<dbReference type="CDD" id="cd04179">
    <property type="entry name" value="DPM_DPG-synthase_like"/>
    <property type="match status" value="1"/>
</dbReference>
<dbReference type="Gene3D" id="3.90.550.10">
    <property type="entry name" value="Spore Coat Polysaccharide Biosynthesis Protein SpsA, Chain A"/>
    <property type="match status" value="1"/>
</dbReference>
<protein>
    <submittedName>
        <fullName evidence="1">Glycosyl transferase family 2</fullName>
    </submittedName>
</protein>
<dbReference type="AlphaFoldDB" id="A0A1Q2D3S6"/>
<gene>
    <name evidence="1" type="ORF">BW732_01620</name>
</gene>
<accession>A0A1Q2D3S6</accession>
<keyword evidence="1" id="KW-0808">Transferase</keyword>
<evidence type="ECO:0000313" key="1">
    <source>
        <dbReference type="EMBL" id="AQP53050.1"/>
    </source>
</evidence>
<dbReference type="OrthoDB" id="9810303at2"/>
<dbReference type="InterPro" id="IPR029044">
    <property type="entry name" value="Nucleotide-diphossugar_trans"/>
</dbReference>
<proteinExistence type="predicted"/>
<dbReference type="SUPFAM" id="SSF53448">
    <property type="entry name" value="Nucleotide-diphospho-sugar transferases"/>
    <property type="match status" value="1"/>
</dbReference>
<dbReference type="EMBL" id="CP019609">
    <property type="protein sequence ID" value="AQP53050.1"/>
    <property type="molecule type" value="Genomic_DNA"/>
</dbReference>
<dbReference type="InterPro" id="IPR050256">
    <property type="entry name" value="Glycosyltransferase_2"/>
</dbReference>
<reference evidence="1 2" key="1">
    <citation type="journal article" date="2010" name="Int. J. Syst. Evol. Microbiol.">
        <title>Vagococcus penaei sp. nov., isolated from spoilage microbiota of cooked shrimp (Penaeus vannamei).</title>
        <authorList>
            <person name="Jaffres E."/>
            <person name="Prevost H."/>
            <person name="Rossero A."/>
            <person name="Joffraud J.J."/>
            <person name="Dousset X."/>
        </authorList>
    </citation>
    <scope>NUCLEOTIDE SEQUENCE [LARGE SCALE GENOMIC DNA]</scope>
    <source>
        <strain evidence="1 2">CD276</strain>
    </source>
</reference>
<dbReference type="KEGG" id="vpi:BW732_01620"/>
<evidence type="ECO:0000313" key="2">
    <source>
        <dbReference type="Proteomes" id="UP000188246"/>
    </source>
</evidence>
<dbReference type="GO" id="GO:0016740">
    <property type="term" value="F:transferase activity"/>
    <property type="evidence" value="ECO:0007669"/>
    <property type="project" value="UniProtKB-KW"/>
</dbReference>
<keyword evidence="2" id="KW-1185">Reference proteome</keyword>
<dbReference type="PANTHER" id="PTHR48090">
    <property type="entry name" value="UNDECAPRENYL-PHOSPHATE 4-DEOXY-4-FORMAMIDO-L-ARABINOSE TRANSFERASE-RELATED"/>
    <property type="match status" value="1"/>
</dbReference>
<dbReference type="Proteomes" id="UP000188246">
    <property type="component" value="Chromosome"/>
</dbReference>
<dbReference type="RefSeq" id="WP_077275148.1">
    <property type="nucleotide sequence ID" value="NZ_CP019609.1"/>
</dbReference>
<dbReference type="STRING" id="633807.BW732_01620"/>
<dbReference type="InterPro" id="IPR001173">
    <property type="entry name" value="Glyco_trans_2-like"/>
</dbReference>
<name>A0A1Q2D3S6_9ENTE</name>